<dbReference type="EMBL" id="QWGP01000002">
    <property type="protein sequence ID" value="RHZ98142.1"/>
    <property type="molecule type" value="Genomic_DNA"/>
</dbReference>
<dbReference type="InterPro" id="IPR039421">
    <property type="entry name" value="Type_1_exporter"/>
</dbReference>
<keyword evidence="5" id="KW-0547">Nucleotide-binding</keyword>
<accession>A0AAX1UR17</accession>
<protein>
    <submittedName>
        <fullName evidence="12">ABC transporter ATP-binding protein</fullName>
    </submittedName>
</protein>
<feature type="transmembrane region" description="Helical" evidence="9">
    <location>
        <begin position="159"/>
        <end position="182"/>
    </location>
</feature>
<dbReference type="PANTHER" id="PTHR43394:SF1">
    <property type="entry name" value="ATP-BINDING CASSETTE SUB-FAMILY B MEMBER 10, MITOCHONDRIAL"/>
    <property type="match status" value="1"/>
</dbReference>
<keyword evidence="4 9" id="KW-0812">Transmembrane</keyword>
<feature type="transmembrane region" description="Helical" evidence="9">
    <location>
        <begin position="188"/>
        <end position="205"/>
    </location>
</feature>
<dbReference type="PROSITE" id="PS00211">
    <property type="entry name" value="ABC_TRANSPORTER_1"/>
    <property type="match status" value="1"/>
</dbReference>
<evidence type="ECO:0000256" key="3">
    <source>
        <dbReference type="ARBA" id="ARBA00022475"/>
    </source>
</evidence>
<dbReference type="SMART" id="SM00382">
    <property type="entry name" value="AAA"/>
    <property type="match status" value="1"/>
</dbReference>
<evidence type="ECO:0000256" key="5">
    <source>
        <dbReference type="ARBA" id="ARBA00022741"/>
    </source>
</evidence>
<dbReference type="InterPro" id="IPR011527">
    <property type="entry name" value="ABC1_TM_dom"/>
</dbReference>
<proteinExistence type="predicted"/>
<keyword evidence="2" id="KW-0813">Transport</keyword>
<feature type="transmembrane region" description="Helical" evidence="9">
    <location>
        <begin position="32"/>
        <end position="57"/>
    </location>
</feature>
<keyword evidence="7 9" id="KW-1133">Transmembrane helix</keyword>
<dbReference type="FunFam" id="3.40.50.300:FF:000299">
    <property type="entry name" value="ABC transporter ATP-binding protein/permease"/>
    <property type="match status" value="1"/>
</dbReference>
<evidence type="ECO:0000256" key="7">
    <source>
        <dbReference type="ARBA" id="ARBA00022989"/>
    </source>
</evidence>
<evidence type="ECO:0000313" key="12">
    <source>
        <dbReference type="EMBL" id="RHZ98142.1"/>
    </source>
</evidence>
<comment type="subcellular location">
    <subcellularLocation>
        <location evidence="1">Cell membrane</location>
        <topology evidence="1">Multi-pass membrane protein</topology>
    </subcellularLocation>
</comment>
<evidence type="ECO:0000256" key="2">
    <source>
        <dbReference type="ARBA" id="ARBA00022448"/>
    </source>
</evidence>
<dbReference type="GO" id="GO:0005524">
    <property type="term" value="F:ATP binding"/>
    <property type="evidence" value="ECO:0007669"/>
    <property type="project" value="UniProtKB-KW"/>
</dbReference>
<dbReference type="Gene3D" id="1.20.1560.10">
    <property type="entry name" value="ABC transporter type 1, transmembrane domain"/>
    <property type="match status" value="1"/>
</dbReference>
<dbReference type="InterPro" id="IPR036640">
    <property type="entry name" value="ABC1_TM_sf"/>
</dbReference>
<dbReference type="InterPro" id="IPR003439">
    <property type="entry name" value="ABC_transporter-like_ATP-bd"/>
</dbReference>
<dbReference type="Pfam" id="PF00664">
    <property type="entry name" value="ABC_membrane"/>
    <property type="match status" value="1"/>
</dbReference>
<keyword evidence="6 12" id="KW-0067">ATP-binding</keyword>
<dbReference type="InterPro" id="IPR027417">
    <property type="entry name" value="P-loop_NTPase"/>
</dbReference>
<comment type="caution">
    <text evidence="12">The sequence shown here is derived from an EMBL/GenBank/DDBJ whole genome shotgun (WGS) entry which is preliminary data.</text>
</comment>
<evidence type="ECO:0000259" key="11">
    <source>
        <dbReference type="PROSITE" id="PS50929"/>
    </source>
</evidence>
<dbReference type="GO" id="GO:0015421">
    <property type="term" value="F:ABC-type oligopeptide transporter activity"/>
    <property type="evidence" value="ECO:0007669"/>
    <property type="project" value="TreeGrafter"/>
</dbReference>
<reference evidence="12 13" key="1">
    <citation type="submission" date="2018-08" db="EMBL/GenBank/DDBJ databases">
        <title>Draft genome sequence of Rhodobacter sphaeroides FY.</title>
        <authorList>
            <person name="Rayyan A."/>
            <person name="Meyer T.E."/>
            <person name="Kyndt J.A."/>
        </authorList>
    </citation>
    <scope>NUCLEOTIDE SEQUENCE [LARGE SCALE GENOMIC DNA]</scope>
    <source>
        <strain evidence="12 13">FY</strain>
    </source>
</reference>
<sequence length="618" mass="66946">MSDEAAPVRPLEGLRSATALVRAMARFGRKRLAVALTFLVLGNVTEGISILLLLPILTLAGRGAPDYAIDLGGRHVMGYALPDVSVGLEFLLGAIVVLVALQAAFNRVKAVYLSDLLQDFANGTRAGLFSAVASARWETVVRMRRADLEHALTGEIDRITFSGFVSLNLMQIVVGLAIYFVLCLAVSVPMTLFAFGFGVIALLLLKPYRKLAERFGQKIQSARTVQARLVSEFISGLKTARSMNQEPMHVAQFERTLDATKADAHDYARRNALGNGLFQVALAIGAAGFVLLSLRIAGLEMSQMLVLLVILMRVTPRFQGVQAQVQALLVDLPAWWRVADLQQRLEANREGGRGFASAPVPVPRQEILLDRVTYRHKEGSEEAALSDCTIRLPVGQATALIGASGAGKSTVADIVMGLIRPEAGRFLVDGRELSEAERRGWREHLAYVPQETFLLHDTIRANLAIVAPGATEGEMREALADAAADRFVAALPEGLDTRVGDRGTLLSGGERQRIALARAFLRRPAVLILDEATSALDWESQSRVAEALARRAGSMTVLTIAHRPSMVAFADRVYTLEAGHVVEEGAMADLMRNGEGHLARMFAHEASEPGRRRLAQGA</sequence>
<evidence type="ECO:0000256" key="1">
    <source>
        <dbReference type="ARBA" id="ARBA00004651"/>
    </source>
</evidence>
<dbReference type="InterPro" id="IPR003593">
    <property type="entry name" value="AAA+_ATPase"/>
</dbReference>
<feature type="transmembrane region" description="Helical" evidence="9">
    <location>
        <begin position="277"/>
        <end position="297"/>
    </location>
</feature>
<gene>
    <name evidence="12" type="ORF">D1114_02700</name>
</gene>
<dbReference type="PROSITE" id="PS50929">
    <property type="entry name" value="ABC_TM1F"/>
    <property type="match status" value="1"/>
</dbReference>
<dbReference type="Pfam" id="PF00005">
    <property type="entry name" value="ABC_tran"/>
    <property type="match status" value="1"/>
</dbReference>
<organism evidence="12 13">
    <name type="scientific">Cereibacter sphaeroides</name>
    <name type="common">Rhodobacter sphaeroides</name>
    <dbReference type="NCBI Taxonomy" id="1063"/>
    <lineage>
        <taxon>Bacteria</taxon>
        <taxon>Pseudomonadati</taxon>
        <taxon>Pseudomonadota</taxon>
        <taxon>Alphaproteobacteria</taxon>
        <taxon>Rhodobacterales</taxon>
        <taxon>Paracoccaceae</taxon>
        <taxon>Cereibacter</taxon>
    </lineage>
</organism>
<keyword evidence="8 9" id="KW-0472">Membrane</keyword>
<dbReference type="SUPFAM" id="SSF52540">
    <property type="entry name" value="P-loop containing nucleoside triphosphate hydrolases"/>
    <property type="match status" value="1"/>
</dbReference>
<dbReference type="Proteomes" id="UP000266305">
    <property type="component" value="Unassembled WGS sequence"/>
</dbReference>
<dbReference type="Gene3D" id="3.40.50.300">
    <property type="entry name" value="P-loop containing nucleotide triphosphate hydrolases"/>
    <property type="match status" value="1"/>
</dbReference>
<evidence type="ECO:0000256" key="6">
    <source>
        <dbReference type="ARBA" id="ARBA00022840"/>
    </source>
</evidence>
<evidence type="ECO:0000259" key="10">
    <source>
        <dbReference type="PROSITE" id="PS50893"/>
    </source>
</evidence>
<dbReference type="AlphaFoldDB" id="A0AAX1UR17"/>
<feature type="domain" description="ABC transporter" evidence="10">
    <location>
        <begin position="367"/>
        <end position="603"/>
    </location>
</feature>
<dbReference type="SUPFAM" id="SSF90123">
    <property type="entry name" value="ABC transporter transmembrane region"/>
    <property type="match status" value="1"/>
</dbReference>
<dbReference type="PANTHER" id="PTHR43394">
    <property type="entry name" value="ATP-DEPENDENT PERMEASE MDL1, MITOCHONDRIAL"/>
    <property type="match status" value="1"/>
</dbReference>
<keyword evidence="3" id="KW-1003">Cell membrane</keyword>
<dbReference type="GO" id="GO:0016887">
    <property type="term" value="F:ATP hydrolysis activity"/>
    <property type="evidence" value="ECO:0007669"/>
    <property type="project" value="InterPro"/>
</dbReference>
<dbReference type="RefSeq" id="WP_118999247.1">
    <property type="nucleotide sequence ID" value="NZ_QWGP01000002.1"/>
</dbReference>
<evidence type="ECO:0000256" key="4">
    <source>
        <dbReference type="ARBA" id="ARBA00022692"/>
    </source>
</evidence>
<name>A0AAX1UR17_CERSP</name>
<evidence type="ECO:0000313" key="13">
    <source>
        <dbReference type="Proteomes" id="UP000266305"/>
    </source>
</evidence>
<feature type="domain" description="ABC transmembrane type-1" evidence="11">
    <location>
        <begin position="33"/>
        <end position="312"/>
    </location>
</feature>
<evidence type="ECO:0000256" key="9">
    <source>
        <dbReference type="SAM" id="Phobius"/>
    </source>
</evidence>
<feature type="transmembrane region" description="Helical" evidence="9">
    <location>
        <begin position="84"/>
        <end position="105"/>
    </location>
</feature>
<dbReference type="GO" id="GO:0005886">
    <property type="term" value="C:plasma membrane"/>
    <property type="evidence" value="ECO:0007669"/>
    <property type="project" value="UniProtKB-SubCell"/>
</dbReference>
<evidence type="ECO:0000256" key="8">
    <source>
        <dbReference type="ARBA" id="ARBA00023136"/>
    </source>
</evidence>
<dbReference type="PROSITE" id="PS50893">
    <property type="entry name" value="ABC_TRANSPORTER_2"/>
    <property type="match status" value="1"/>
</dbReference>
<dbReference type="InterPro" id="IPR017871">
    <property type="entry name" value="ABC_transporter-like_CS"/>
</dbReference>